<accession>F4R4Z7</accession>
<dbReference type="VEuPathDB" id="FungiDB:MELLADRAFT_70645"/>
<protein>
    <submittedName>
        <fullName evidence="2">Uncharacterized protein</fullName>
    </submittedName>
</protein>
<keyword evidence="3" id="KW-1185">Reference proteome</keyword>
<dbReference type="RefSeq" id="XP_007404343.1">
    <property type="nucleotide sequence ID" value="XM_007404281.1"/>
</dbReference>
<evidence type="ECO:0000313" key="2">
    <source>
        <dbReference type="EMBL" id="EGG11968.1"/>
    </source>
</evidence>
<evidence type="ECO:0000256" key="1">
    <source>
        <dbReference type="SAM" id="MobiDB-lite"/>
    </source>
</evidence>
<dbReference type="KEGG" id="mlr:MELLADRAFT_70645"/>
<dbReference type="AlphaFoldDB" id="F4R4Z7"/>
<dbReference type="EMBL" id="GL883091">
    <property type="protein sequence ID" value="EGG11968.1"/>
    <property type="molecule type" value="Genomic_DNA"/>
</dbReference>
<dbReference type="InParanoid" id="F4R4Z7"/>
<feature type="region of interest" description="Disordered" evidence="1">
    <location>
        <begin position="1"/>
        <end position="33"/>
    </location>
</feature>
<dbReference type="GeneID" id="18931589"/>
<dbReference type="HOGENOM" id="CLU_2373217_0_0_1"/>
<feature type="compositionally biased region" description="Basic and acidic residues" evidence="1">
    <location>
        <begin position="19"/>
        <end position="33"/>
    </location>
</feature>
<reference evidence="3" key="1">
    <citation type="journal article" date="2011" name="Proc. Natl. Acad. Sci. U.S.A.">
        <title>Obligate biotrophy features unraveled by the genomic analysis of rust fungi.</title>
        <authorList>
            <person name="Duplessis S."/>
            <person name="Cuomo C.A."/>
            <person name="Lin Y.-C."/>
            <person name="Aerts A."/>
            <person name="Tisserant E."/>
            <person name="Veneault-Fourrey C."/>
            <person name="Joly D.L."/>
            <person name="Hacquard S."/>
            <person name="Amselem J."/>
            <person name="Cantarel B.L."/>
            <person name="Chiu R."/>
            <person name="Coutinho P.M."/>
            <person name="Feau N."/>
            <person name="Field M."/>
            <person name="Frey P."/>
            <person name="Gelhaye E."/>
            <person name="Goldberg J."/>
            <person name="Grabherr M.G."/>
            <person name="Kodira C.D."/>
            <person name="Kohler A."/>
            <person name="Kuees U."/>
            <person name="Lindquist E.A."/>
            <person name="Lucas S.M."/>
            <person name="Mago R."/>
            <person name="Mauceli E."/>
            <person name="Morin E."/>
            <person name="Murat C."/>
            <person name="Pangilinan J.L."/>
            <person name="Park R."/>
            <person name="Pearson M."/>
            <person name="Quesneville H."/>
            <person name="Rouhier N."/>
            <person name="Sakthikumar S."/>
            <person name="Salamov A.A."/>
            <person name="Schmutz J."/>
            <person name="Selles B."/>
            <person name="Shapiro H."/>
            <person name="Tanguay P."/>
            <person name="Tuskan G.A."/>
            <person name="Henrissat B."/>
            <person name="Van de Peer Y."/>
            <person name="Rouze P."/>
            <person name="Ellis J.G."/>
            <person name="Dodds P.N."/>
            <person name="Schein J.E."/>
            <person name="Zhong S."/>
            <person name="Hamelin R.C."/>
            <person name="Grigoriev I.V."/>
            <person name="Szabo L.J."/>
            <person name="Martin F."/>
        </authorList>
    </citation>
    <scope>NUCLEOTIDE SEQUENCE [LARGE SCALE GENOMIC DNA]</scope>
    <source>
        <strain evidence="3">98AG31 / pathotype 3-4-7</strain>
    </source>
</reference>
<name>F4R4Z7_MELLP</name>
<evidence type="ECO:0000313" key="3">
    <source>
        <dbReference type="Proteomes" id="UP000001072"/>
    </source>
</evidence>
<gene>
    <name evidence="2" type="ORF">MELLADRAFT_70645</name>
</gene>
<proteinExistence type="predicted"/>
<dbReference type="Proteomes" id="UP000001072">
    <property type="component" value="Unassembled WGS sequence"/>
</dbReference>
<feature type="compositionally biased region" description="Polar residues" evidence="1">
    <location>
        <begin position="1"/>
        <end position="18"/>
    </location>
</feature>
<organism evidence="3">
    <name type="scientific">Melampsora larici-populina (strain 98AG31 / pathotype 3-4-7)</name>
    <name type="common">Poplar leaf rust fungus</name>
    <dbReference type="NCBI Taxonomy" id="747676"/>
    <lineage>
        <taxon>Eukaryota</taxon>
        <taxon>Fungi</taxon>
        <taxon>Dikarya</taxon>
        <taxon>Basidiomycota</taxon>
        <taxon>Pucciniomycotina</taxon>
        <taxon>Pucciniomycetes</taxon>
        <taxon>Pucciniales</taxon>
        <taxon>Melampsoraceae</taxon>
        <taxon>Melampsora</taxon>
    </lineage>
</organism>
<sequence length="95" mass="10982">MNEQVKLNEITSGLLSNDENVKGLEKEENPKLTEEKVGEWSMDDIIINNHEMNLTKDSNQVMDQGELRNDEVMENLEELINHQIRNTSLVKNSSR</sequence>